<reference evidence="2" key="1">
    <citation type="journal article" date="2022" name="Mol. Ecol. Resour.">
        <title>The genomes of chicory, endive, great burdock and yacon provide insights into Asteraceae palaeo-polyploidization history and plant inulin production.</title>
        <authorList>
            <person name="Fan W."/>
            <person name="Wang S."/>
            <person name="Wang H."/>
            <person name="Wang A."/>
            <person name="Jiang F."/>
            <person name="Liu H."/>
            <person name="Zhao H."/>
            <person name="Xu D."/>
            <person name="Zhang Y."/>
        </authorList>
    </citation>
    <scope>NUCLEOTIDE SEQUENCE [LARGE SCALE GENOMIC DNA]</scope>
    <source>
        <strain evidence="2">cv. Yunnan</strain>
    </source>
</reference>
<dbReference type="EMBL" id="CM042025">
    <property type="protein sequence ID" value="KAI3807981.1"/>
    <property type="molecule type" value="Genomic_DNA"/>
</dbReference>
<comment type="caution">
    <text evidence="1">The sequence shown here is derived from an EMBL/GenBank/DDBJ whole genome shotgun (WGS) entry which is preliminary data.</text>
</comment>
<reference evidence="1 2" key="2">
    <citation type="journal article" date="2022" name="Mol. Ecol. Resour.">
        <title>The genomes of chicory, endive, great burdock and yacon provide insights into Asteraceae paleo-polyploidization history and plant inulin production.</title>
        <authorList>
            <person name="Fan W."/>
            <person name="Wang S."/>
            <person name="Wang H."/>
            <person name="Wang A."/>
            <person name="Jiang F."/>
            <person name="Liu H."/>
            <person name="Zhao H."/>
            <person name="Xu D."/>
            <person name="Zhang Y."/>
        </authorList>
    </citation>
    <scope>NUCLEOTIDE SEQUENCE [LARGE SCALE GENOMIC DNA]</scope>
    <source>
        <strain evidence="2">cv. Yunnan</strain>
        <tissue evidence="1">Leaves</tissue>
    </source>
</reference>
<name>A0ACB9IJL2_9ASTR</name>
<evidence type="ECO:0000313" key="1">
    <source>
        <dbReference type="EMBL" id="KAI3807981.1"/>
    </source>
</evidence>
<evidence type="ECO:0000313" key="2">
    <source>
        <dbReference type="Proteomes" id="UP001056120"/>
    </source>
</evidence>
<gene>
    <name evidence="1" type="ORF">L1987_23921</name>
</gene>
<accession>A0ACB9IJL2</accession>
<organism evidence="1 2">
    <name type="scientific">Smallanthus sonchifolius</name>
    <dbReference type="NCBI Taxonomy" id="185202"/>
    <lineage>
        <taxon>Eukaryota</taxon>
        <taxon>Viridiplantae</taxon>
        <taxon>Streptophyta</taxon>
        <taxon>Embryophyta</taxon>
        <taxon>Tracheophyta</taxon>
        <taxon>Spermatophyta</taxon>
        <taxon>Magnoliopsida</taxon>
        <taxon>eudicotyledons</taxon>
        <taxon>Gunneridae</taxon>
        <taxon>Pentapetalae</taxon>
        <taxon>asterids</taxon>
        <taxon>campanulids</taxon>
        <taxon>Asterales</taxon>
        <taxon>Asteraceae</taxon>
        <taxon>Asteroideae</taxon>
        <taxon>Heliantheae alliance</taxon>
        <taxon>Millerieae</taxon>
        <taxon>Smallanthus</taxon>
    </lineage>
</organism>
<dbReference type="Proteomes" id="UP001056120">
    <property type="component" value="Linkage Group LG08"/>
</dbReference>
<proteinExistence type="predicted"/>
<sequence>MEMRSPRTKKDVQSVNEKIASLKFFLSKLAERSLPFFKTLKGRLNKKGFRWTEEAEAAFQELEENIASLPTMVAPKAGELIFIYLSVGNEAVSVVLLIERNQAQIPVYFISRALKEDEVNYPLMEKLALSLVHTARRMRRYFQAYPIKVVTDQPIKAILERPETFGRLAKWAIELGEHKIQYVPRTPVKAQVLTDFLVEVPEEDKEASKMEKGDDQQKHPPNTWMLFADGASNTEGSGAGLVLISLEKEEFTYAIRLDFKCLLTHGCYFQYQQRG</sequence>
<protein>
    <submittedName>
        <fullName evidence="1">Uncharacterized protein</fullName>
    </submittedName>
</protein>
<keyword evidence="2" id="KW-1185">Reference proteome</keyword>